<dbReference type="InterPro" id="IPR018617">
    <property type="entry name" value="Ima1_N"/>
</dbReference>
<dbReference type="PANTHER" id="PTHR28646:SF1">
    <property type="entry name" value="TRANSMEMBRANE PROTEIN 201"/>
    <property type="match status" value="1"/>
</dbReference>
<organism evidence="10 11">
    <name type="scientific">Paralvinella palmiformis</name>
    <dbReference type="NCBI Taxonomy" id="53620"/>
    <lineage>
        <taxon>Eukaryota</taxon>
        <taxon>Metazoa</taxon>
        <taxon>Spiralia</taxon>
        <taxon>Lophotrochozoa</taxon>
        <taxon>Annelida</taxon>
        <taxon>Polychaeta</taxon>
        <taxon>Sedentaria</taxon>
        <taxon>Canalipalpata</taxon>
        <taxon>Terebellida</taxon>
        <taxon>Terebelliformia</taxon>
        <taxon>Alvinellidae</taxon>
        <taxon>Paralvinella</taxon>
    </lineage>
</organism>
<dbReference type="GO" id="GO:0030473">
    <property type="term" value="P:nuclear migration along microtubule"/>
    <property type="evidence" value="ECO:0007669"/>
    <property type="project" value="TreeGrafter"/>
</dbReference>
<keyword evidence="3 8" id="KW-0812">Transmembrane</keyword>
<accession>A0AAD9NJF3</accession>
<dbReference type="GO" id="GO:0005521">
    <property type="term" value="F:lamin binding"/>
    <property type="evidence" value="ECO:0007669"/>
    <property type="project" value="TreeGrafter"/>
</dbReference>
<keyword evidence="6" id="KW-0539">Nucleus</keyword>
<feature type="transmembrane region" description="Helical" evidence="8">
    <location>
        <begin position="272"/>
        <end position="292"/>
    </location>
</feature>
<feature type="transmembrane region" description="Helical" evidence="8">
    <location>
        <begin position="241"/>
        <end position="260"/>
    </location>
</feature>
<dbReference type="GO" id="GO:0005637">
    <property type="term" value="C:nuclear inner membrane"/>
    <property type="evidence" value="ECO:0007669"/>
    <property type="project" value="UniProtKB-SubCell"/>
</dbReference>
<evidence type="ECO:0000256" key="8">
    <source>
        <dbReference type="SAM" id="Phobius"/>
    </source>
</evidence>
<feature type="region of interest" description="Disordered" evidence="7">
    <location>
        <begin position="504"/>
        <end position="547"/>
    </location>
</feature>
<name>A0AAD9NJF3_9ANNE</name>
<comment type="subcellular location">
    <subcellularLocation>
        <location evidence="1">Nucleus inner membrane</location>
        <topology evidence="1">Multi-pass membrane protein</topology>
    </subcellularLocation>
</comment>
<protein>
    <recommendedName>
        <fullName evidence="9">Ima1 N-terminal domain-containing protein</fullName>
    </recommendedName>
</protein>
<keyword evidence="11" id="KW-1185">Reference proteome</keyword>
<evidence type="ECO:0000313" key="11">
    <source>
        <dbReference type="Proteomes" id="UP001208570"/>
    </source>
</evidence>
<keyword evidence="5 8" id="KW-0472">Membrane</keyword>
<feature type="transmembrane region" description="Helical" evidence="8">
    <location>
        <begin position="298"/>
        <end position="317"/>
    </location>
</feature>
<evidence type="ECO:0000256" key="4">
    <source>
        <dbReference type="ARBA" id="ARBA00022989"/>
    </source>
</evidence>
<feature type="transmembrane region" description="Helical" evidence="8">
    <location>
        <begin position="189"/>
        <end position="208"/>
    </location>
</feature>
<evidence type="ECO:0000256" key="7">
    <source>
        <dbReference type="SAM" id="MobiDB-lite"/>
    </source>
</evidence>
<evidence type="ECO:0000256" key="5">
    <source>
        <dbReference type="ARBA" id="ARBA00023136"/>
    </source>
</evidence>
<evidence type="ECO:0000256" key="6">
    <source>
        <dbReference type="ARBA" id="ARBA00023242"/>
    </source>
</evidence>
<proteinExistence type="inferred from homology"/>
<evidence type="ECO:0000256" key="2">
    <source>
        <dbReference type="ARBA" id="ARBA00007600"/>
    </source>
</evidence>
<dbReference type="PANTHER" id="PTHR28646">
    <property type="entry name" value="TRANSMEMBRANE PROTEIN 201"/>
    <property type="match status" value="1"/>
</dbReference>
<dbReference type="InterPro" id="IPR040041">
    <property type="entry name" value="TMEM201"/>
</dbReference>
<evidence type="ECO:0000256" key="1">
    <source>
        <dbReference type="ARBA" id="ARBA00004473"/>
    </source>
</evidence>
<dbReference type="AlphaFoldDB" id="A0AAD9NJF3"/>
<feature type="region of interest" description="Disordered" evidence="7">
    <location>
        <begin position="331"/>
        <end position="364"/>
    </location>
</feature>
<gene>
    <name evidence="10" type="ORF">LSH36_10g03075</name>
</gene>
<dbReference type="GO" id="GO:0051015">
    <property type="term" value="F:actin filament binding"/>
    <property type="evidence" value="ECO:0007669"/>
    <property type="project" value="TreeGrafter"/>
</dbReference>
<reference evidence="10" key="1">
    <citation type="journal article" date="2023" name="Mol. Biol. Evol.">
        <title>Third-Generation Sequencing Reveals the Adaptive Role of the Epigenome in Three Deep-Sea Polychaetes.</title>
        <authorList>
            <person name="Perez M."/>
            <person name="Aroh O."/>
            <person name="Sun Y."/>
            <person name="Lan Y."/>
            <person name="Juniper S.K."/>
            <person name="Young C.R."/>
            <person name="Angers B."/>
            <person name="Qian P.Y."/>
        </authorList>
    </citation>
    <scope>NUCLEOTIDE SEQUENCE</scope>
    <source>
        <strain evidence="10">P08H-3</strain>
    </source>
</reference>
<feature type="compositionally biased region" description="Polar residues" evidence="7">
    <location>
        <begin position="537"/>
        <end position="547"/>
    </location>
</feature>
<keyword evidence="4 8" id="KW-1133">Transmembrane helix</keyword>
<dbReference type="Proteomes" id="UP001208570">
    <property type="component" value="Unassembled WGS sequence"/>
</dbReference>
<comment type="similarity">
    <text evidence="2">Belongs to the TMEM201 family.</text>
</comment>
<evidence type="ECO:0000259" key="9">
    <source>
        <dbReference type="Pfam" id="PF09779"/>
    </source>
</evidence>
<dbReference type="EMBL" id="JAODUP010000010">
    <property type="protein sequence ID" value="KAK2169389.1"/>
    <property type="molecule type" value="Genomic_DNA"/>
</dbReference>
<evidence type="ECO:0000256" key="3">
    <source>
        <dbReference type="ARBA" id="ARBA00022692"/>
    </source>
</evidence>
<feature type="compositionally biased region" description="Polar residues" evidence="7">
    <location>
        <begin position="335"/>
        <end position="346"/>
    </location>
</feature>
<dbReference type="Pfam" id="PF09779">
    <property type="entry name" value="Ima1_N"/>
    <property type="match status" value="1"/>
</dbReference>
<evidence type="ECO:0000313" key="10">
    <source>
        <dbReference type="EMBL" id="KAK2169389.1"/>
    </source>
</evidence>
<sequence length="592" mass="66145">MGKATTSKKNISEPKSQPRFPVTVNCWFCNANTKVPYGNRNCWDCPSCEQYNGFSEDGDYNKPIPAQFVEEFNYPVTPIQQSDSFHSSSDVLCLRCQQNQDLKIRQLANFLPYSEATFDYEMEAYKRHLEQMYKLCRWCEQNVYDVLDRQDRVLRKQHKHMECQANSSQDDSMNASLDKSNTAAMTPGFLIHLLRWISLVFSLAYSIISVKSLLVHVNNGSEVPLPSLLNRAFMNLSSSRVPVLVLLGLLSAIISVQMAGKEQLQLADTSMCVFWLLGLFLSAMSSCSSIYGYQLARLTISLATVIMVIWSVMTPRFHKRSRRRIRTVKCRPSPDANQVTSTTNRSGENDHISLLAPEDDNVGSSSDGDCFSDFETMSIGSASELRRHKPDIFTSYTNKVSIEPTVTSSTSPYLRRQQPNSLQRQPVVFSLRQQRPIIIPAKFKPSSLPKPRPLMFDESRPTTSKTMDFSSGDNIFGSTKWTGITLKDKPLLFAPLTGGGGVASSVSSERGSLFSEPRNPCSDSDDQISEETRTHASRTSGDTSICPVDTTSHSVVDHGGVLSHTTVPAQLNNTSKMISPFYAIHLLAQKLI</sequence>
<feature type="domain" description="Ima1 N-terminal" evidence="9">
    <location>
        <begin position="24"/>
        <end position="143"/>
    </location>
</feature>
<comment type="caution">
    <text evidence="10">The sequence shown here is derived from an EMBL/GenBank/DDBJ whole genome shotgun (WGS) entry which is preliminary data.</text>
</comment>